<evidence type="ECO:0000313" key="1">
    <source>
        <dbReference type="EMBL" id="KAG2221379.1"/>
    </source>
</evidence>
<comment type="caution">
    <text evidence="1">The sequence shown here is derived from an EMBL/GenBank/DDBJ whole genome shotgun (WGS) entry which is preliminary data.</text>
</comment>
<protein>
    <submittedName>
        <fullName evidence="1">Uncharacterized protein</fullName>
    </submittedName>
</protein>
<dbReference type="EMBL" id="JAEPRB010000111">
    <property type="protein sequence ID" value="KAG2221379.1"/>
    <property type="molecule type" value="Genomic_DNA"/>
</dbReference>
<reference evidence="1 2" key="1">
    <citation type="submission" date="2020-12" db="EMBL/GenBank/DDBJ databases">
        <title>Metabolic potential, ecology and presence of endohyphal bacteria is reflected in genomic diversity of Mucoromycotina.</title>
        <authorList>
            <person name="Muszewska A."/>
            <person name="Okrasinska A."/>
            <person name="Steczkiewicz K."/>
            <person name="Drgas O."/>
            <person name="Orlowska M."/>
            <person name="Perlinska-Lenart U."/>
            <person name="Aleksandrzak-Piekarczyk T."/>
            <person name="Szatraj K."/>
            <person name="Zielenkiewicz U."/>
            <person name="Pilsyk S."/>
            <person name="Malc E."/>
            <person name="Mieczkowski P."/>
            <person name="Kruszewska J.S."/>
            <person name="Biernat P."/>
            <person name="Pawlowska J."/>
        </authorList>
    </citation>
    <scope>NUCLEOTIDE SEQUENCE [LARGE SCALE GENOMIC DNA]</scope>
    <source>
        <strain evidence="1 2">CBS 142.35</strain>
    </source>
</reference>
<gene>
    <name evidence="1" type="ORF">INT45_012425</name>
</gene>
<dbReference type="Proteomes" id="UP000646827">
    <property type="component" value="Unassembled WGS sequence"/>
</dbReference>
<sequence length="108" mass="12035">MLESEQERLWRCGNERNEGVGVEGTQDDERSVVALSLKLRVVVMDNPSTYICRLNRTPGQFFPSTIETFASQLGSLLGLVSQVKELARQTLNVLDEVSPIQSTSYTLS</sequence>
<feature type="non-terminal residue" evidence="1">
    <location>
        <position position="1"/>
    </location>
</feature>
<accession>A0A8H7VNQ3</accession>
<dbReference type="AlphaFoldDB" id="A0A8H7VNQ3"/>
<keyword evidence="2" id="KW-1185">Reference proteome</keyword>
<proteinExistence type="predicted"/>
<organism evidence="1 2">
    <name type="scientific">Circinella minor</name>
    <dbReference type="NCBI Taxonomy" id="1195481"/>
    <lineage>
        <taxon>Eukaryota</taxon>
        <taxon>Fungi</taxon>
        <taxon>Fungi incertae sedis</taxon>
        <taxon>Mucoromycota</taxon>
        <taxon>Mucoromycotina</taxon>
        <taxon>Mucoromycetes</taxon>
        <taxon>Mucorales</taxon>
        <taxon>Lichtheimiaceae</taxon>
        <taxon>Circinella</taxon>
    </lineage>
</organism>
<evidence type="ECO:0000313" key="2">
    <source>
        <dbReference type="Proteomes" id="UP000646827"/>
    </source>
</evidence>
<name>A0A8H7VNQ3_9FUNG</name>